<dbReference type="Proteomes" id="UP000217446">
    <property type="component" value="Unassembled WGS sequence"/>
</dbReference>
<evidence type="ECO:0000313" key="2">
    <source>
        <dbReference type="EMBL" id="GAX57612.1"/>
    </source>
</evidence>
<accession>A0A250VUA2</accession>
<protein>
    <submittedName>
        <fullName evidence="2">Uncharacterized protein</fullName>
    </submittedName>
</protein>
<dbReference type="EMBL" id="BDQI01000037">
    <property type="protein sequence ID" value="GAX57612.1"/>
    <property type="molecule type" value="Genomic_DNA"/>
</dbReference>
<comment type="caution">
    <text evidence="2">The sequence shown here is derived from an EMBL/GenBank/DDBJ whole genome shotgun (WGS) entry which is preliminary data.</text>
</comment>
<feature type="region of interest" description="Disordered" evidence="1">
    <location>
        <begin position="1"/>
        <end position="20"/>
    </location>
</feature>
<name>A0A250VUA2_STROL</name>
<sequence length="67" mass="7260">MPKNTSGSAAPPSSASPFEVRGDGFHLKVDHIPDRFQDRVTLILRIVGNLAVNVMWPGSEMGSPQRS</sequence>
<feature type="compositionally biased region" description="Low complexity" evidence="1">
    <location>
        <begin position="8"/>
        <end position="17"/>
    </location>
</feature>
<evidence type="ECO:0000256" key="1">
    <source>
        <dbReference type="SAM" id="MobiDB-lite"/>
    </source>
</evidence>
<dbReference type="AlphaFoldDB" id="A0A250VUA2"/>
<organism evidence="2 3">
    <name type="scientific">Streptomyces olivochromogenes</name>
    <dbReference type="NCBI Taxonomy" id="1963"/>
    <lineage>
        <taxon>Bacteria</taxon>
        <taxon>Bacillati</taxon>
        <taxon>Actinomycetota</taxon>
        <taxon>Actinomycetes</taxon>
        <taxon>Kitasatosporales</taxon>
        <taxon>Streptomycetaceae</taxon>
        <taxon>Streptomyces</taxon>
    </lineage>
</organism>
<proteinExistence type="predicted"/>
<evidence type="ECO:0000313" key="3">
    <source>
        <dbReference type="Proteomes" id="UP000217446"/>
    </source>
</evidence>
<gene>
    <name evidence="2" type="ORF">SO3561_09182</name>
</gene>
<keyword evidence="3" id="KW-1185">Reference proteome</keyword>
<reference evidence="3" key="1">
    <citation type="submission" date="2017-05" db="EMBL/GenBank/DDBJ databases">
        <title>Streptomyces olivochromogenes NBRC 3561 whole genome shotgun sequence.</title>
        <authorList>
            <person name="Dohra H."/>
            <person name="Kodani S."/>
        </authorList>
    </citation>
    <scope>NUCLEOTIDE SEQUENCE [LARGE SCALE GENOMIC DNA]</scope>
    <source>
        <strain evidence="3">NBRC 3561</strain>
    </source>
</reference>